<reference evidence="1 2" key="1">
    <citation type="submission" date="2018-08" db="EMBL/GenBank/DDBJ databases">
        <title>Genomic Encyclopedia of Type Strains, Phase IV (KMG-IV): sequencing the most valuable type-strain genomes for metagenomic binning, comparative biology and taxonomic classification.</title>
        <authorList>
            <person name="Goeker M."/>
        </authorList>
    </citation>
    <scope>NUCLEOTIDE SEQUENCE [LARGE SCALE GENOMIC DNA]</scope>
    <source>
        <strain evidence="1 2">DSM 23923</strain>
    </source>
</reference>
<dbReference type="GO" id="GO:0016811">
    <property type="term" value="F:hydrolase activity, acting on carbon-nitrogen (but not peptide) bonds, in linear amides"/>
    <property type="evidence" value="ECO:0007669"/>
    <property type="project" value="TreeGrafter"/>
</dbReference>
<evidence type="ECO:0000313" key="2">
    <source>
        <dbReference type="Proteomes" id="UP000256388"/>
    </source>
</evidence>
<dbReference type="RefSeq" id="WP_116223883.1">
    <property type="nucleotide sequence ID" value="NZ_AP018437.1"/>
</dbReference>
<protein>
    <submittedName>
        <fullName evidence="1">LmbE family N-acetylglucosaminyl deacetylase</fullName>
    </submittedName>
</protein>
<dbReference type="OrthoDB" id="9815144at2"/>
<evidence type="ECO:0000313" key="1">
    <source>
        <dbReference type="EMBL" id="REG10719.1"/>
    </source>
</evidence>
<dbReference type="SUPFAM" id="SSF102588">
    <property type="entry name" value="LmbE-like"/>
    <property type="match status" value="1"/>
</dbReference>
<organism evidence="1 2">
    <name type="scientific">Pelolinea submarina</name>
    <dbReference type="NCBI Taxonomy" id="913107"/>
    <lineage>
        <taxon>Bacteria</taxon>
        <taxon>Bacillati</taxon>
        <taxon>Chloroflexota</taxon>
        <taxon>Anaerolineae</taxon>
        <taxon>Anaerolineales</taxon>
        <taxon>Anaerolineaceae</taxon>
        <taxon>Pelolinea</taxon>
    </lineage>
</organism>
<gene>
    <name evidence="1" type="ORF">DFR64_0579</name>
</gene>
<dbReference type="AlphaFoldDB" id="A0A347ZTR9"/>
<dbReference type="InterPro" id="IPR003737">
    <property type="entry name" value="GlcNAc_PI_deacetylase-related"/>
</dbReference>
<dbReference type="PANTHER" id="PTHR12993">
    <property type="entry name" value="N-ACETYLGLUCOSAMINYL-PHOSPHATIDYLINOSITOL DE-N-ACETYLASE-RELATED"/>
    <property type="match status" value="1"/>
</dbReference>
<dbReference type="PANTHER" id="PTHR12993:SF11">
    <property type="entry name" value="N-ACETYLGLUCOSAMINYL-PHOSPHATIDYLINOSITOL DE-N-ACETYLASE"/>
    <property type="match status" value="1"/>
</dbReference>
<name>A0A347ZTR9_9CHLR</name>
<dbReference type="Pfam" id="PF02585">
    <property type="entry name" value="PIG-L"/>
    <property type="match status" value="1"/>
</dbReference>
<sequence length="216" mass="24654">MDNNLFLHGKKVIFIGAHPDDIELGCGALIANIQSKTDVHCVTLSDNQKNPLLTNLVEEHYNSMSILGLKREQVILGQFETRRFPEQRQDILEFMLALRKDLQPDMVFVHTAADLHQDHGTITQEALRAFRGISVFGYDVIRSSHGFFPTFLLEVQSEDVEKKIQSLAAYKTYQDKYYFSPELTRSILIRNGAICERPFAEGFDMMRLVGAFQGIK</sequence>
<keyword evidence="2" id="KW-1185">Reference proteome</keyword>
<dbReference type="EMBL" id="QUMS01000001">
    <property type="protein sequence ID" value="REG10719.1"/>
    <property type="molecule type" value="Genomic_DNA"/>
</dbReference>
<dbReference type="Gene3D" id="3.40.50.10320">
    <property type="entry name" value="LmbE-like"/>
    <property type="match status" value="1"/>
</dbReference>
<dbReference type="Proteomes" id="UP000256388">
    <property type="component" value="Unassembled WGS sequence"/>
</dbReference>
<accession>A0A347ZTR9</accession>
<dbReference type="InterPro" id="IPR024078">
    <property type="entry name" value="LmbE-like_dom_sf"/>
</dbReference>
<proteinExistence type="predicted"/>
<comment type="caution">
    <text evidence="1">The sequence shown here is derived from an EMBL/GenBank/DDBJ whole genome shotgun (WGS) entry which is preliminary data.</text>
</comment>